<keyword evidence="2 3" id="KW-0072">Autophagy</keyword>
<comment type="similarity">
    <text evidence="1 3">Belongs to the ATG13 family. Fungi subfamily.</text>
</comment>
<dbReference type="VEuPathDB" id="FungiDB:BD410DRAFT_728253"/>
<dbReference type="GO" id="GO:0005829">
    <property type="term" value="C:cytosol"/>
    <property type="evidence" value="ECO:0007669"/>
    <property type="project" value="TreeGrafter"/>
</dbReference>
<feature type="domain" description="Autophagy-related protein 13 N-terminal" evidence="4">
    <location>
        <begin position="16"/>
        <end position="200"/>
    </location>
</feature>
<evidence type="ECO:0000256" key="2">
    <source>
        <dbReference type="ARBA" id="ARBA00023006"/>
    </source>
</evidence>
<organism evidence="5 6">
    <name type="scientific">Rickenella mellea</name>
    <dbReference type="NCBI Taxonomy" id="50990"/>
    <lineage>
        <taxon>Eukaryota</taxon>
        <taxon>Fungi</taxon>
        <taxon>Dikarya</taxon>
        <taxon>Basidiomycota</taxon>
        <taxon>Agaricomycotina</taxon>
        <taxon>Agaricomycetes</taxon>
        <taxon>Hymenochaetales</taxon>
        <taxon>Rickenellaceae</taxon>
        <taxon>Rickenella</taxon>
    </lineage>
</organism>
<dbReference type="GO" id="GO:0000407">
    <property type="term" value="C:phagophore assembly site"/>
    <property type="evidence" value="ECO:0007669"/>
    <property type="project" value="TreeGrafter"/>
</dbReference>
<dbReference type="InterPro" id="IPR018731">
    <property type="entry name" value="Atg13_N"/>
</dbReference>
<dbReference type="AlphaFoldDB" id="A0A4Y7PUU5"/>
<dbReference type="GO" id="GO:0000423">
    <property type="term" value="P:mitophagy"/>
    <property type="evidence" value="ECO:0007669"/>
    <property type="project" value="TreeGrafter"/>
</dbReference>
<dbReference type="Gene3D" id="3.30.900.10">
    <property type="entry name" value="HORMA domain"/>
    <property type="match status" value="1"/>
</dbReference>
<dbReference type="Proteomes" id="UP000294933">
    <property type="component" value="Unassembled WGS sequence"/>
</dbReference>
<evidence type="ECO:0000313" key="6">
    <source>
        <dbReference type="Proteomes" id="UP000294933"/>
    </source>
</evidence>
<keyword evidence="6" id="KW-1185">Reference proteome</keyword>
<sequence length="226" mass="25177">MAQDLSATQKADQIAHHFFSKFALIVDNARAPVEPRDSATAKIDKWFNIETPDSEKYKDHLRAYRSISTLSSPPPPFELQVLLTIPELTNNQVLVLHDPPASRVRVDPTPSHILLESWQLEFAPSPAWYSSGTNTSGEVTLSAVYKHGICLYRSLFALLRVLPTWRLYQRLRRRGAGLGPTRNGALGIEMRIGPLSTDTDGSHILGFGEHFLSLLFLLSSSCRGVL</sequence>
<dbReference type="Pfam" id="PF10033">
    <property type="entry name" value="ATG13"/>
    <property type="match status" value="1"/>
</dbReference>
<protein>
    <recommendedName>
        <fullName evidence="3">Autophagy-related protein 13</fullName>
    </recommendedName>
</protein>
<gene>
    <name evidence="5" type="ORF">BD410DRAFT_728253</name>
</gene>
<evidence type="ECO:0000259" key="4">
    <source>
        <dbReference type="Pfam" id="PF10033"/>
    </source>
</evidence>
<dbReference type="GO" id="GO:0034727">
    <property type="term" value="P:piecemeal microautophagy of the nucleus"/>
    <property type="evidence" value="ECO:0007669"/>
    <property type="project" value="TreeGrafter"/>
</dbReference>
<dbReference type="GO" id="GO:1990316">
    <property type="term" value="C:Atg1/ULK1 kinase complex"/>
    <property type="evidence" value="ECO:0007669"/>
    <property type="project" value="InterPro"/>
</dbReference>
<evidence type="ECO:0000256" key="1">
    <source>
        <dbReference type="ARBA" id="ARBA00005246"/>
    </source>
</evidence>
<name>A0A4Y7PUU5_9AGAM</name>
<dbReference type="PANTHER" id="PTHR13430">
    <property type="match status" value="1"/>
</dbReference>
<dbReference type="PANTHER" id="PTHR13430:SF4">
    <property type="entry name" value="AUTOPHAGY-RELATED PROTEIN 13"/>
    <property type="match status" value="1"/>
</dbReference>
<evidence type="ECO:0000313" key="5">
    <source>
        <dbReference type="EMBL" id="TDL18652.1"/>
    </source>
</evidence>
<accession>A0A4Y7PUU5</accession>
<dbReference type="STRING" id="50990.A0A4Y7PUU5"/>
<dbReference type="OrthoDB" id="70161at2759"/>
<proteinExistence type="inferred from homology"/>
<reference evidence="5 6" key="1">
    <citation type="submission" date="2018-06" db="EMBL/GenBank/DDBJ databases">
        <title>A transcriptomic atlas of mushroom development highlights an independent origin of complex multicellularity.</title>
        <authorList>
            <consortium name="DOE Joint Genome Institute"/>
            <person name="Krizsan K."/>
            <person name="Almasi E."/>
            <person name="Merenyi Z."/>
            <person name="Sahu N."/>
            <person name="Viragh M."/>
            <person name="Koszo T."/>
            <person name="Mondo S."/>
            <person name="Kiss B."/>
            <person name="Balint B."/>
            <person name="Kues U."/>
            <person name="Barry K."/>
            <person name="Hegedus J.C."/>
            <person name="Henrissat B."/>
            <person name="Johnson J."/>
            <person name="Lipzen A."/>
            <person name="Ohm R."/>
            <person name="Nagy I."/>
            <person name="Pangilinan J."/>
            <person name="Yan J."/>
            <person name="Xiong Y."/>
            <person name="Grigoriev I.V."/>
            <person name="Hibbett D.S."/>
            <person name="Nagy L.G."/>
        </authorList>
    </citation>
    <scope>NUCLEOTIDE SEQUENCE [LARGE SCALE GENOMIC DNA]</scope>
    <source>
        <strain evidence="5 6">SZMC22713</strain>
    </source>
</reference>
<dbReference type="EMBL" id="ML170205">
    <property type="protein sequence ID" value="TDL18652.1"/>
    <property type="molecule type" value="Genomic_DNA"/>
</dbReference>
<dbReference type="InterPro" id="IPR036570">
    <property type="entry name" value="HORMA_dom_sf"/>
</dbReference>
<evidence type="ECO:0000256" key="3">
    <source>
        <dbReference type="RuleBase" id="RU361214"/>
    </source>
</evidence>
<dbReference type="GO" id="GO:0034497">
    <property type="term" value="P:protein localization to phagophore assembly site"/>
    <property type="evidence" value="ECO:0007669"/>
    <property type="project" value="TreeGrafter"/>
</dbReference>
<dbReference type="InterPro" id="IPR040182">
    <property type="entry name" value="ATG13"/>
</dbReference>